<accession>A0A6P4JHP1</accession>
<reference evidence="3" key="1">
    <citation type="submission" date="2025-08" db="UniProtKB">
        <authorList>
            <consortium name="RefSeq"/>
        </authorList>
    </citation>
    <scope>IDENTIFICATION</scope>
    <source>
        <strain evidence="3">14028-0561.14</strain>
        <tissue evidence="3">Whole fly</tissue>
    </source>
</reference>
<dbReference type="GeneID" id="108082973"/>
<name>A0A6P4JHP1_DROKI</name>
<organism evidence="2 3">
    <name type="scientific">Drosophila kikkawai</name>
    <name type="common">Fruit fly</name>
    <dbReference type="NCBI Taxonomy" id="30033"/>
    <lineage>
        <taxon>Eukaryota</taxon>
        <taxon>Metazoa</taxon>
        <taxon>Ecdysozoa</taxon>
        <taxon>Arthropoda</taxon>
        <taxon>Hexapoda</taxon>
        <taxon>Insecta</taxon>
        <taxon>Pterygota</taxon>
        <taxon>Neoptera</taxon>
        <taxon>Endopterygota</taxon>
        <taxon>Diptera</taxon>
        <taxon>Brachycera</taxon>
        <taxon>Muscomorpha</taxon>
        <taxon>Ephydroidea</taxon>
        <taxon>Drosophilidae</taxon>
        <taxon>Drosophila</taxon>
        <taxon>Sophophora</taxon>
    </lineage>
</organism>
<feature type="region of interest" description="Disordered" evidence="1">
    <location>
        <begin position="205"/>
        <end position="286"/>
    </location>
</feature>
<dbReference type="OMA" id="QRHAMME"/>
<feature type="compositionally biased region" description="Basic residues" evidence="1">
    <location>
        <begin position="256"/>
        <end position="266"/>
    </location>
</feature>
<feature type="compositionally biased region" description="Low complexity" evidence="1">
    <location>
        <begin position="131"/>
        <end position="140"/>
    </location>
</feature>
<protein>
    <submittedName>
        <fullName evidence="3">Protein bottleneck</fullName>
    </submittedName>
</protein>
<dbReference type="RefSeq" id="XP_017034088.3">
    <property type="nucleotide sequence ID" value="XM_017178599.3"/>
</dbReference>
<dbReference type="OrthoDB" id="8014239at2759"/>
<sequence length="317" mass="34688">MSISTFNFQFYNYKLNPASPGFGSAMALGTGSGPGSGSTSRTSTNSNSFISELEMDIDEDMSAPSVTSTPKPRFTSQLSLELTKNQNGEGIPALRPKLHTAQKRWSMELREKVLEMSKRNNASDVEQDKPQAAVQQEEVQQQQHQQLHHEQQHLQEETAAAAVAPTVSDKINFFNKLTNTFESSGNTNSNRNRFISLLRSSRPQVAATTGSNSSLSSLSSQATTTQMVPPPKPKRLGASAPIPSPFATPTGVGKGGSHRKCTLRRKPSMDKSRATISRQNSSATVRPQHHTIMEDLSLVVPVRMRIAEYEQRISMSA</sequence>
<dbReference type="Proteomes" id="UP001652661">
    <property type="component" value="Chromosome 3R"/>
</dbReference>
<feature type="compositionally biased region" description="Low complexity" evidence="1">
    <location>
        <begin position="207"/>
        <end position="226"/>
    </location>
</feature>
<gene>
    <name evidence="3" type="primary">bnk</name>
</gene>
<feature type="compositionally biased region" description="Polar residues" evidence="1">
    <location>
        <begin position="274"/>
        <end position="285"/>
    </location>
</feature>
<evidence type="ECO:0000256" key="1">
    <source>
        <dbReference type="SAM" id="MobiDB-lite"/>
    </source>
</evidence>
<evidence type="ECO:0000313" key="2">
    <source>
        <dbReference type="Proteomes" id="UP001652661"/>
    </source>
</evidence>
<evidence type="ECO:0000313" key="3">
    <source>
        <dbReference type="RefSeq" id="XP_017034088.3"/>
    </source>
</evidence>
<keyword evidence="2" id="KW-1185">Reference proteome</keyword>
<feature type="region of interest" description="Disordered" evidence="1">
    <location>
        <begin position="118"/>
        <end position="140"/>
    </location>
</feature>
<proteinExistence type="predicted"/>
<dbReference type="AlphaFoldDB" id="A0A6P4JHP1"/>